<dbReference type="PROSITE" id="PS50016">
    <property type="entry name" value="ZF_PHD_2"/>
    <property type="match status" value="1"/>
</dbReference>
<proteinExistence type="predicted"/>
<dbReference type="OrthoDB" id="7479450at2759"/>
<accession>A0A9P0BAJ4</accession>
<evidence type="ECO:0000256" key="2">
    <source>
        <dbReference type="ARBA" id="ARBA00022771"/>
    </source>
</evidence>
<gene>
    <name evidence="7" type="ORF">MELIAE_LOCUS8904</name>
</gene>
<dbReference type="InterPro" id="IPR013083">
    <property type="entry name" value="Znf_RING/FYVE/PHD"/>
</dbReference>
<keyword evidence="2 4" id="KW-0863">Zinc-finger</keyword>
<dbReference type="PROSITE" id="PS01359">
    <property type="entry name" value="ZF_PHD_1"/>
    <property type="match status" value="1"/>
</dbReference>
<keyword evidence="1" id="KW-0479">Metal-binding</keyword>
<dbReference type="GO" id="GO:0008270">
    <property type="term" value="F:zinc ion binding"/>
    <property type="evidence" value="ECO:0007669"/>
    <property type="project" value="UniProtKB-KW"/>
</dbReference>
<feature type="coiled-coil region" evidence="5">
    <location>
        <begin position="104"/>
        <end position="145"/>
    </location>
</feature>
<dbReference type="InterPro" id="IPR019787">
    <property type="entry name" value="Znf_PHD-finger"/>
</dbReference>
<evidence type="ECO:0000259" key="6">
    <source>
        <dbReference type="PROSITE" id="PS50016"/>
    </source>
</evidence>
<evidence type="ECO:0000256" key="5">
    <source>
        <dbReference type="SAM" id="Coils"/>
    </source>
</evidence>
<evidence type="ECO:0000256" key="4">
    <source>
        <dbReference type="PROSITE-ProRule" id="PRU00146"/>
    </source>
</evidence>
<dbReference type="Gene3D" id="3.30.40.10">
    <property type="entry name" value="Zinc/RING finger domain, C3HC4 (zinc finger)"/>
    <property type="match status" value="1"/>
</dbReference>
<keyword evidence="5" id="KW-0175">Coiled coil</keyword>
<organism evidence="7 8">
    <name type="scientific">Brassicogethes aeneus</name>
    <name type="common">Rape pollen beetle</name>
    <name type="synonym">Meligethes aeneus</name>
    <dbReference type="NCBI Taxonomy" id="1431903"/>
    <lineage>
        <taxon>Eukaryota</taxon>
        <taxon>Metazoa</taxon>
        <taxon>Ecdysozoa</taxon>
        <taxon>Arthropoda</taxon>
        <taxon>Hexapoda</taxon>
        <taxon>Insecta</taxon>
        <taxon>Pterygota</taxon>
        <taxon>Neoptera</taxon>
        <taxon>Endopterygota</taxon>
        <taxon>Coleoptera</taxon>
        <taxon>Polyphaga</taxon>
        <taxon>Cucujiformia</taxon>
        <taxon>Nitidulidae</taxon>
        <taxon>Meligethinae</taxon>
        <taxon>Brassicogethes</taxon>
    </lineage>
</organism>
<dbReference type="InterPro" id="IPR019786">
    <property type="entry name" value="Zinc_finger_PHD-type_CS"/>
</dbReference>
<evidence type="ECO:0000256" key="3">
    <source>
        <dbReference type="ARBA" id="ARBA00022833"/>
    </source>
</evidence>
<dbReference type="AlphaFoldDB" id="A0A9P0BAJ4"/>
<dbReference type="InterPro" id="IPR011011">
    <property type="entry name" value="Znf_FYVE_PHD"/>
</dbReference>
<keyword evidence="8" id="KW-1185">Reference proteome</keyword>
<sequence>MAPAIYRCKVCAANIAKTQPSVRCCKCLEWVHSKCTYLTTEEFNKLASDIKNGLEWSCHACRSEVGASGVSVSDGNRAVDEVMLKNVLEKLLIPFQNGIKDDLKNLLESKLDNITSKMDQILQENIELKQQNTVLTERVESLEASIGLNKDNVDLEKILSEFNDRTRRAYNIMVFNVEESSKEHSEERLSDDKKKVIEAILS</sequence>
<feature type="domain" description="PHD-type" evidence="6">
    <location>
        <begin position="5"/>
        <end position="64"/>
    </location>
</feature>
<name>A0A9P0BAJ4_BRAAE</name>
<reference evidence="7" key="1">
    <citation type="submission" date="2021-12" db="EMBL/GenBank/DDBJ databases">
        <authorList>
            <person name="King R."/>
        </authorList>
    </citation>
    <scope>NUCLEOTIDE SEQUENCE</scope>
</reference>
<dbReference type="Proteomes" id="UP001154078">
    <property type="component" value="Chromosome 6"/>
</dbReference>
<evidence type="ECO:0000313" key="8">
    <source>
        <dbReference type="Proteomes" id="UP001154078"/>
    </source>
</evidence>
<dbReference type="EMBL" id="OV121137">
    <property type="protein sequence ID" value="CAH0558610.1"/>
    <property type="molecule type" value="Genomic_DNA"/>
</dbReference>
<evidence type="ECO:0000256" key="1">
    <source>
        <dbReference type="ARBA" id="ARBA00022723"/>
    </source>
</evidence>
<evidence type="ECO:0000313" key="7">
    <source>
        <dbReference type="EMBL" id="CAH0558610.1"/>
    </source>
</evidence>
<protein>
    <recommendedName>
        <fullName evidence="6">PHD-type domain-containing protein</fullName>
    </recommendedName>
</protein>
<dbReference type="SUPFAM" id="SSF57903">
    <property type="entry name" value="FYVE/PHD zinc finger"/>
    <property type="match status" value="1"/>
</dbReference>
<keyword evidence="3" id="KW-0862">Zinc</keyword>